<feature type="repeat" description="ANK" evidence="3">
    <location>
        <begin position="57"/>
        <end position="89"/>
    </location>
</feature>
<comment type="caution">
    <text evidence="4">The sequence shown here is derived from an EMBL/GenBank/DDBJ whole genome shotgun (WGS) entry which is preliminary data.</text>
</comment>
<dbReference type="InterPro" id="IPR002110">
    <property type="entry name" value="Ankyrin_rpt"/>
</dbReference>
<name>A0A0W4ZMY1_PNEC8</name>
<dbReference type="EMBL" id="LFVZ01000004">
    <property type="protein sequence ID" value="KTW29725.1"/>
    <property type="molecule type" value="Genomic_DNA"/>
</dbReference>
<keyword evidence="5" id="KW-1185">Reference proteome</keyword>
<feature type="repeat" description="ANK" evidence="3">
    <location>
        <begin position="97"/>
        <end position="129"/>
    </location>
</feature>
<sequence>MIQMDEINTESLGFNEKLYKNKEDVFEEFFIASRFGDLETIKTLELSPIDLFHKNNEGNTALHMASANGHMEVVQFLLSQYSKINNGSDYLSIKNQSGNTPLHWAAMNGHDKIVCELVKAGANLYAQNNAQKTPLWEAEFHGHTKVVTWLLEHTDLVPKDDNDTEEEY</sequence>
<reference evidence="5" key="1">
    <citation type="journal article" date="2016" name="Nat. Commun.">
        <title>Genome analysis of three Pneumocystis species reveals adaptation mechanisms to life exclusively in mammalian hosts.</title>
        <authorList>
            <person name="Ma L."/>
            <person name="Chen Z."/>
            <person name="Huang D.W."/>
            <person name="Kutty G."/>
            <person name="Ishihara M."/>
            <person name="Wang H."/>
            <person name="Abouelleil A."/>
            <person name="Bishop L."/>
            <person name="Davey E."/>
            <person name="Deng R."/>
            <person name="Deng X."/>
            <person name="Fan L."/>
            <person name="Fantoni G."/>
            <person name="Fitzgerald M."/>
            <person name="Gogineni E."/>
            <person name="Goldberg J.M."/>
            <person name="Handley G."/>
            <person name="Hu X."/>
            <person name="Huber C."/>
            <person name="Jiao X."/>
            <person name="Jones K."/>
            <person name="Levin J.Z."/>
            <person name="Liu Y."/>
            <person name="Macdonald P."/>
            <person name="Melnikov A."/>
            <person name="Raley C."/>
            <person name="Sassi M."/>
            <person name="Sherman B.T."/>
            <person name="Song X."/>
            <person name="Sykes S."/>
            <person name="Tran B."/>
            <person name="Walsh L."/>
            <person name="Xia Y."/>
            <person name="Yang J."/>
            <person name="Young S."/>
            <person name="Zeng Q."/>
            <person name="Zheng X."/>
            <person name="Stephens R."/>
            <person name="Nusbaum C."/>
            <person name="Birren B.W."/>
            <person name="Azadi P."/>
            <person name="Lempicki R.A."/>
            <person name="Cuomo C.A."/>
            <person name="Kovacs J.A."/>
        </authorList>
    </citation>
    <scope>NUCLEOTIDE SEQUENCE [LARGE SCALE GENOMIC DNA]</scope>
    <source>
        <strain evidence="5">B80</strain>
    </source>
</reference>
<accession>A0A0W4ZMY1</accession>
<dbReference type="AlphaFoldDB" id="A0A0W4ZMY1"/>
<evidence type="ECO:0000256" key="2">
    <source>
        <dbReference type="ARBA" id="ARBA00023043"/>
    </source>
</evidence>
<dbReference type="OrthoDB" id="10057496at2759"/>
<protein>
    <submittedName>
        <fullName evidence="4">Uncharacterized protein</fullName>
    </submittedName>
</protein>
<gene>
    <name evidence="4" type="ORF">T552_00932</name>
</gene>
<dbReference type="PROSITE" id="PS50088">
    <property type="entry name" value="ANK_REPEAT"/>
    <property type="match status" value="2"/>
</dbReference>
<dbReference type="SUPFAM" id="SSF48403">
    <property type="entry name" value="Ankyrin repeat"/>
    <property type="match status" value="1"/>
</dbReference>
<proteinExistence type="predicted"/>
<dbReference type="PANTHER" id="PTHR24171">
    <property type="entry name" value="ANKYRIN REPEAT DOMAIN-CONTAINING PROTEIN 39-RELATED"/>
    <property type="match status" value="1"/>
</dbReference>
<dbReference type="Gene3D" id="1.25.40.20">
    <property type="entry name" value="Ankyrin repeat-containing domain"/>
    <property type="match status" value="1"/>
</dbReference>
<dbReference type="PROSITE" id="PS50297">
    <property type="entry name" value="ANK_REP_REGION"/>
    <property type="match status" value="2"/>
</dbReference>
<dbReference type="Pfam" id="PF12796">
    <property type="entry name" value="Ank_2"/>
    <property type="match status" value="1"/>
</dbReference>
<dbReference type="VEuPathDB" id="FungiDB:T552_00932"/>
<dbReference type="PRINTS" id="PR01415">
    <property type="entry name" value="ANKYRIN"/>
</dbReference>
<keyword evidence="1" id="KW-0677">Repeat</keyword>
<evidence type="ECO:0000313" key="5">
    <source>
        <dbReference type="Proteomes" id="UP000054454"/>
    </source>
</evidence>
<evidence type="ECO:0000313" key="4">
    <source>
        <dbReference type="EMBL" id="KTW29725.1"/>
    </source>
</evidence>
<keyword evidence="2 3" id="KW-0040">ANK repeat</keyword>
<organism evidence="4 5">
    <name type="scientific">Pneumocystis carinii (strain B80)</name>
    <name type="common">Rat pneumocystis pneumonia agent</name>
    <name type="synonym">Pneumocystis carinii f. sp. carinii</name>
    <dbReference type="NCBI Taxonomy" id="1408658"/>
    <lineage>
        <taxon>Eukaryota</taxon>
        <taxon>Fungi</taxon>
        <taxon>Dikarya</taxon>
        <taxon>Ascomycota</taxon>
        <taxon>Taphrinomycotina</taxon>
        <taxon>Pneumocystomycetes</taxon>
        <taxon>Pneumocystaceae</taxon>
        <taxon>Pneumocystis</taxon>
    </lineage>
</organism>
<dbReference type="Pfam" id="PF00023">
    <property type="entry name" value="Ank"/>
    <property type="match status" value="1"/>
</dbReference>
<dbReference type="RefSeq" id="XP_018226712.1">
    <property type="nucleotide sequence ID" value="XM_018369527.1"/>
</dbReference>
<dbReference type="GeneID" id="28935729"/>
<dbReference type="InterPro" id="IPR036770">
    <property type="entry name" value="Ankyrin_rpt-contain_sf"/>
</dbReference>
<dbReference type="Proteomes" id="UP000054454">
    <property type="component" value="Unassembled WGS sequence"/>
</dbReference>
<evidence type="ECO:0000256" key="3">
    <source>
        <dbReference type="PROSITE-ProRule" id="PRU00023"/>
    </source>
</evidence>
<evidence type="ECO:0000256" key="1">
    <source>
        <dbReference type="ARBA" id="ARBA00022737"/>
    </source>
</evidence>
<dbReference type="SMART" id="SM00248">
    <property type="entry name" value="ANK"/>
    <property type="match status" value="3"/>
</dbReference>